<sequence>MNKKQLFENYLMENIDSAYRFAYTYAKNREDAEDIVNESVVKAIKSINQLQMPKYIKPCYIKKMKMEQLKKYRGYGF</sequence>
<dbReference type="RefSeq" id="WP_089609835.1">
    <property type="nucleotide sequence ID" value="NZ_CP022121.1"/>
</dbReference>
<comment type="caution">
    <text evidence="2">The sequence shown here is derived from an EMBL/GenBank/DDBJ whole genome shotgun (WGS) entry which is preliminary data.</text>
</comment>
<feature type="domain" description="RNA polymerase sigma-70 region 2" evidence="1">
    <location>
        <begin position="14"/>
        <end position="51"/>
    </location>
</feature>
<dbReference type="EMBL" id="JANPWE010000001">
    <property type="protein sequence ID" value="MCR6544351.1"/>
    <property type="molecule type" value="Genomic_DNA"/>
</dbReference>
<accession>A0ABT1Y1F8</accession>
<organism evidence="2 3">
    <name type="scientific">Dehalobacterium formicoaceticum</name>
    <dbReference type="NCBI Taxonomy" id="51515"/>
    <lineage>
        <taxon>Bacteria</taxon>
        <taxon>Bacillati</taxon>
        <taxon>Bacillota</taxon>
        <taxon>Clostridia</taxon>
        <taxon>Eubacteriales</taxon>
        <taxon>Peptococcaceae</taxon>
        <taxon>Dehalobacterium</taxon>
    </lineage>
</organism>
<proteinExistence type="predicted"/>
<keyword evidence="3" id="KW-1185">Reference proteome</keyword>
<dbReference type="Pfam" id="PF04542">
    <property type="entry name" value="Sigma70_r2"/>
    <property type="match status" value="1"/>
</dbReference>
<dbReference type="Gene3D" id="1.10.1740.10">
    <property type="match status" value="1"/>
</dbReference>
<dbReference type="SUPFAM" id="SSF88946">
    <property type="entry name" value="Sigma2 domain of RNA polymerase sigma factors"/>
    <property type="match status" value="1"/>
</dbReference>
<gene>
    <name evidence="2" type="ORF">NVS47_02295</name>
</gene>
<dbReference type="InterPro" id="IPR013325">
    <property type="entry name" value="RNA_pol_sigma_r2"/>
</dbReference>
<name>A0ABT1Y1F8_9FIRM</name>
<evidence type="ECO:0000259" key="1">
    <source>
        <dbReference type="Pfam" id="PF04542"/>
    </source>
</evidence>
<evidence type="ECO:0000313" key="2">
    <source>
        <dbReference type="EMBL" id="MCR6544351.1"/>
    </source>
</evidence>
<dbReference type="Proteomes" id="UP001524944">
    <property type="component" value="Unassembled WGS sequence"/>
</dbReference>
<reference evidence="2 3" key="1">
    <citation type="submission" date="2022-08" db="EMBL/GenBank/DDBJ databases">
        <title>Proteogenomics of the novel Dehalobacterium formicoaceticum strain EZ94 highlights a key role of methyltransferases during anaerobic dichloromethane degradation.</title>
        <authorList>
            <person name="Wasmund K."/>
        </authorList>
    </citation>
    <scope>NUCLEOTIDE SEQUENCE [LARGE SCALE GENOMIC DNA]</scope>
    <source>
        <strain evidence="2 3">EZ94</strain>
    </source>
</reference>
<dbReference type="InterPro" id="IPR007627">
    <property type="entry name" value="RNA_pol_sigma70_r2"/>
</dbReference>
<protein>
    <recommendedName>
        <fullName evidence="1">RNA polymerase sigma-70 region 2 domain-containing protein</fullName>
    </recommendedName>
</protein>
<evidence type="ECO:0000313" key="3">
    <source>
        <dbReference type="Proteomes" id="UP001524944"/>
    </source>
</evidence>